<evidence type="ECO:0000313" key="1">
    <source>
        <dbReference type="EMBL" id="RKS79266.1"/>
    </source>
</evidence>
<reference evidence="1 2" key="1">
    <citation type="submission" date="2018-10" db="EMBL/GenBank/DDBJ databases">
        <title>Genomic Encyclopedia of Archaeal and Bacterial Type Strains, Phase II (KMG-II): from individual species to whole genera.</title>
        <authorList>
            <person name="Goeker M."/>
        </authorList>
    </citation>
    <scope>NUCLEOTIDE SEQUENCE [LARGE SCALE GENOMIC DNA]</scope>
    <source>
        <strain evidence="1 2">DSM 43383</strain>
    </source>
</reference>
<dbReference type="OrthoDB" id="3483579at2"/>
<dbReference type="EMBL" id="RBWU01000001">
    <property type="protein sequence ID" value="RKS79266.1"/>
    <property type="molecule type" value="Genomic_DNA"/>
</dbReference>
<sequence length="61" mass="6957">MTRDCGYEVDGEDGAYLITDRRGGRIVGVFYAEENAPGWWRGRAHGKVRRLFVPVRWPGGF</sequence>
<protein>
    <submittedName>
        <fullName evidence="1">Uncharacterized protein</fullName>
    </submittedName>
</protein>
<accession>A0A495QZI4</accession>
<dbReference type="AlphaFoldDB" id="A0A495QZI4"/>
<dbReference type="Proteomes" id="UP000274601">
    <property type="component" value="Unassembled WGS sequence"/>
</dbReference>
<organism evidence="1 2">
    <name type="scientific">Actinomadura pelletieri DSM 43383</name>
    <dbReference type="NCBI Taxonomy" id="1120940"/>
    <lineage>
        <taxon>Bacteria</taxon>
        <taxon>Bacillati</taxon>
        <taxon>Actinomycetota</taxon>
        <taxon>Actinomycetes</taxon>
        <taxon>Streptosporangiales</taxon>
        <taxon>Thermomonosporaceae</taxon>
        <taxon>Actinomadura</taxon>
    </lineage>
</organism>
<proteinExistence type="predicted"/>
<keyword evidence="2" id="KW-1185">Reference proteome</keyword>
<name>A0A495QZI4_9ACTN</name>
<dbReference type="RefSeq" id="WP_121432809.1">
    <property type="nucleotide sequence ID" value="NZ_RBWU01000001.1"/>
</dbReference>
<gene>
    <name evidence="1" type="ORF">BZB76_0718</name>
</gene>
<evidence type="ECO:0000313" key="2">
    <source>
        <dbReference type="Proteomes" id="UP000274601"/>
    </source>
</evidence>
<comment type="caution">
    <text evidence="1">The sequence shown here is derived from an EMBL/GenBank/DDBJ whole genome shotgun (WGS) entry which is preliminary data.</text>
</comment>